<accession>A0AAV8ZD49</accession>
<proteinExistence type="predicted"/>
<gene>
    <name evidence="4" type="ORF">NQ318_021501</name>
</gene>
<feature type="coiled-coil region" evidence="2">
    <location>
        <begin position="676"/>
        <end position="739"/>
    </location>
</feature>
<evidence type="ECO:0000256" key="2">
    <source>
        <dbReference type="SAM" id="Coils"/>
    </source>
</evidence>
<feature type="compositionally biased region" description="Polar residues" evidence="3">
    <location>
        <begin position="978"/>
        <end position="991"/>
    </location>
</feature>
<keyword evidence="1 2" id="KW-0175">Coiled coil</keyword>
<feature type="coiled-coil region" evidence="2">
    <location>
        <begin position="283"/>
        <end position="409"/>
    </location>
</feature>
<comment type="caution">
    <text evidence="4">The sequence shown here is derived from an EMBL/GenBank/DDBJ whole genome shotgun (WGS) entry which is preliminary data.</text>
</comment>
<dbReference type="Proteomes" id="UP001162162">
    <property type="component" value="Unassembled WGS sequence"/>
</dbReference>
<keyword evidence="5" id="KW-1185">Reference proteome</keyword>
<evidence type="ECO:0000313" key="4">
    <source>
        <dbReference type="EMBL" id="KAJ8961883.1"/>
    </source>
</evidence>
<feature type="compositionally biased region" description="Polar residues" evidence="3">
    <location>
        <begin position="64"/>
        <end position="85"/>
    </location>
</feature>
<feature type="coiled-coil region" evidence="2">
    <location>
        <begin position="444"/>
        <end position="592"/>
    </location>
</feature>
<evidence type="ECO:0000313" key="5">
    <source>
        <dbReference type="Proteomes" id="UP001162162"/>
    </source>
</evidence>
<feature type="compositionally biased region" description="Basic and acidic residues" evidence="3">
    <location>
        <begin position="956"/>
        <end position="967"/>
    </location>
</feature>
<feature type="region of interest" description="Disordered" evidence="3">
    <location>
        <begin position="1"/>
        <end position="127"/>
    </location>
</feature>
<protein>
    <submittedName>
        <fullName evidence="4">Uncharacterized protein</fullName>
    </submittedName>
</protein>
<feature type="compositionally biased region" description="Basic and acidic residues" evidence="3">
    <location>
        <begin position="21"/>
        <end position="31"/>
    </location>
</feature>
<dbReference type="EMBL" id="JAPWTK010000004">
    <property type="protein sequence ID" value="KAJ8961883.1"/>
    <property type="molecule type" value="Genomic_DNA"/>
</dbReference>
<dbReference type="PANTHER" id="PTHR18870:SF9">
    <property type="entry name" value="PROTEIN TAG-278-RELATED"/>
    <property type="match status" value="1"/>
</dbReference>
<feature type="compositionally biased region" description="Low complexity" evidence="3">
    <location>
        <begin position="32"/>
        <end position="43"/>
    </location>
</feature>
<feature type="region of interest" description="Disordered" evidence="3">
    <location>
        <begin position="947"/>
        <end position="1003"/>
    </location>
</feature>
<sequence>SSGSRRRDPTARRRRTRRTRSTKETPSRSEEAAASAPGSAGDALKNNIPEIAPNYSSEFVPRKNVTNAPSQADTLNGKIDSNSLPANPDTIATMCDENSTTVDATPPSVTYARQPDQPAAGMAERRGSCVKPCGHGTVAIAPYVPLIGSKRENAGTPPSSPVAELKRPFRISQLNAIQEKASPADADRDREEAVNGTKDDRNTVTASMKLHVNLPNGSAAKKPAENGVEKNEGTKNLINQEAKFQSQLNDLSKQLSVRDAEASKLRFQMEELQRDVFAKSAGMDRLQSELNAANKECETIRQRIRQLENELENYRTKHVQLTDQLSNKSELFSNYEKETTAKIEELEGTVKELREKIEDLEQQLASLQEEKDKLNERHAQLIVEREEEKKKVADTIEHAVKQKEEIEKKWKEDFEKLRTINILKEQQLLDDFEWKLREVQQTCKKRLEDKDKVVEEKLQEAYKEAEQKMKETEDLMEKVEDLKSYAIEVEQLRDITISQDRTLKVLLEQQEQMKSAEESLKSETKKLRTLIDMEKENLQHIQRVHHQDLLDKERNLRQVLDEKRTEIAMYWEERLLHECGRLKTELEQIHNEEKWMAMESVRKRKDEDFQKAQKEWEQKLRDCMKEVGQLIVASLKKSLVQKDEYYREEIVRQQTTTDRDIMELRRLMDKIDMSHHNKYEKVLLEHETELEKINEEHEKKLKEVENCWHEEVNLLRSTLETVKEQMEKESQQKIEMLIQQHRNELGEAIQLLEEEYVTKYKTLEEQFYTQQKSHSLREIELLKTIDSLKNELESKESTIDDLQNNIDTLEGGVQVLNQEIFQQGEDIVKSRREADQKIRGLQDAIAKLQAEQEKEREAYRLKYMSSQKQAQESIDHLQRKCTCLTKLFEEVRQRYERRESRQEDLNTISDLKQVIAEQEKDLACINEEKRYFQMRLMALEKHLDENASAEEEEFEDAHALPIKHENTLQEPLPPDFCSGTSGPPSNPQSAPISIPPTILECDE</sequence>
<evidence type="ECO:0000256" key="1">
    <source>
        <dbReference type="ARBA" id="ARBA00023054"/>
    </source>
</evidence>
<reference evidence="4" key="1">
    <citation type="journal article" date="2023" name="Insect Mol. Biol.">
        <title>Genome sequencing provides insights into the evolution of gene families encoding plant cell wall-degrading enzymes in longhorned beetles.</title>
        <authorList>
            <person name="Shin N.R."/>
            <person name="Okamura Y."/>
            <person name="Kirsch R."/>
            <person name="Pauchet Y."/>
        </authorList>
    </citation>
    <scope>NUCLEOTIDE SEQUENCE</scope>
    <source>
        <strain evidence="4">AMC_N1</strain>
    </source>
</reference>
<name>A0AAV8ZD49_9CUCU</name>
<organism evidence="4 5">
    <name type="scientific">Aromia moschata</name>
    <dbReference type="NCBI Taxonomy" id="1265417"/>
    <lineage>
        <taxon>Eukaryota</taxon>
        <taxon>Metazoa</taxon>
        <taxon>Ecdysozoa</taxon>
        <taxon>Arthropoda</taxon>
        <taxon>Hexapoda</taxon>
        <taxon>Insecta</taxon>
        <taxon>Pterygota</taxon>
        <taxon>Neoptera</taxon>
        <taxon>Endopterygota</taxon>
        <taxon>Coleoptera</taxon>
        <taxon>Polyphaga</taxon>
        <taxon>Cucujiformia</taxon>
        <taxon>Chrysomeloidea</taxon>
        <taxon>Cerambycidae</taxon>
        <taxon>Cerambycinae</taxon>
        <taxon>Callichromatini</taxon>
        <taxon>Aromia</taxon>
    </lineage>
</organism>
<dbReference type="PANTHER" id="PTHR18870">
    <property type="entry name" value="PROTEIN TAG-278-RELATED"/>
    <property type="match status" value="1"/>
</dbReference>
<dbReference type="Gene3D" id="1.10.287.1490">
    <property type="match status" value="2"/>
</dbReference>
<dbReference type="AlphaFoldDB" id="A0AAV8ZD49"/>
<evidence type="ECO:0000256" key="3">
    <source>
        <dbReference type="SAM" id="MobiDB-lite"/>
    </source>
</evidence>
<feature type="coiled-coil region" evidence="2">
    <location>
        <begin position="778"/>
        <end position="858"/>
    </location>
</feature>
<feature type="compositionally biased region" description="Basic and acidic residues" evidence="3">
    <location>
        <begin position="1"/>
        <end position="11"/>
    </location>
</feature>
<feature type="non-terminal residue" evidence="4">
    <location>
        <position position="1"/>
    </location>
</feature>